<evidence type="ECO:0000256" key="3">
    <source>
        <dbReference type="SAM" id="SignalP"/>
    </source>
</evidence>
<feature type="compositionally biased region" description="Polar residues" evidence="1">
    <location>
        <begin position="211"/>
        <end position="227"/>
    </location>
</feature>
<accession>A0AAN8MZF4</accession>
<organism evidence="4 5">
    <name type="scientific">Orbilia javanica</name>
    <dbReference type="NCBI Taxonomy" id="47235"/>
    <lineage>
        <taxon>Eukaryota</taxon>
        <taxon>Fungi</taxon>
        <taxon>Dikarya</taxon>
        <taxon>Ascomycota</taxon>
        <taxon>Pezizomycotina</taxon>
        <taxon>Orbiliomycetes</taxon>
        <taxon>Orbiliales</taxon>
        <taxon>Orbiliaceae</taxon>
        <taxon>Orbilia</taxon>
    </lineage>
</organism>
<sequence length="316" mass="32961">MFGVVSPIPIFSAILVFIISLATSQQTDTLNELGTLYPSTPPPDCSSFSARSSGLIQFGDTRTIRSTDFNQGCHQLSRTSCCPRNFGFRGFYSPASGCPPGYTSHATLTFSARRYIGLTYELSEKRGDICCPSVVDPVTRYEYTPGLYYCNAAPIRVASGPETFESYYGASAIVVVTEAGRPEATPAQTSRATSETPSSATVRGGSDREIPSQTDSASGTGPTSQGPAPSGPLRSGDIGNDSQLMGDGNKKGLSTGAKIGIAVGVAVPVLILAICAVYMLGRRSGKASAPQIVDTPGYGGEEKGAYVGGIQSDIKT</sequence>
<evidence type="ECO:0000256" key="2">
    <source>
        <dbReference type="SAM" id="Phobius"/>
    </source>
</evidence>
<dbReference type="EMBL" id="JAVHNR010000003">
    <property type="protein sequence ID" value="KAK6347932.1"/>
    <property type="molecule type" value="Genomic_DNA"/>
</dbReference>
<protein>
    <recommendedName>
        <fullName evidence="6">Mid2 domain-containing protein</fullName>
    </recommendedName>
</protein>
<keyword evidence="2" id="KW-0812">Transmembrane</keyword>
<reference evidence="4 5" key="1">
    <citation type="submission" date="2019-10" db="EMBL/GenBank/DDBJ databases">
        <authorList>
            <person name="Palmer J.M."/>
        </authorList>
    </citation>
    <scope>NUCLEOTIDE SEQUENCE [LARGE SCALE GENOMIC DNA]</scope>
    <source>
        <strain evidence="4 5">TWF718</strain>
    </source>
</reference>
<keyword evidence="2" id="KW-0472">Membrane</keyword>
<evidence type="ECO:0000313" key="4">
    <source>
        <dbReference type="EMBL" id="KAK6347932.1"/>
    </source>
</evidence>
<comment type="caution">
    <text evidence="4">The sequence shown here is derived from an EMBL/GenBank/DDBJ whole genome shotgun (WGS) entry which is preliminary data.</text>
</comment>
<dbReference type="Proteomes" id="UP001313282">
    <property type="component" value="Unassembled WGS sequence"/>
</dbReference>
<keyword evidence="3" id="KW-0732">Signal</keyword>
<evidence type="ECO:0000256" key="1">
    <source>
        <dbReference type="SAM" id="MobiDB-lite"/>
    </source>
</evidence>
<proteinExistence type="predicted"/>
<evidence type="ECO:0000313" key="5">
    <source>
        <dbReference type="Proteomes" id="UP001313282"/>
    </source>
</evidence>
<feature type="region of interest" description="Disordered" evidence="1">
    <location>
        <begin position="182"/>
        <end position="249"/>
    </location>
</feature>
<feature type="signal peptide" evidence="3">
    <location>
        <begin position="1"/>
        <end position="24"/>
    </location>
</feature>
<keyword evidence="5" id="KW-1185">Reference proteome</keyword>
<feature type="compositionally biased region" description="Polar residues" evidence="1">
    <location>
        <begin position="186"/>
        <end position="201"/>
    </location>
</feature>
<evidence type="ECO:0008006" key="6">
    <source>
        <dbReference type="Google" id="ProtNLM"/>
    </source>
</evidence>
<feature type="chain" id="PRO_5042960644" description="Mid2 domain-containing protein" evidence="3">
    <location>
        <begin position="25"/>
        <end position="316"/>
    </location>
</feature>
<gene>
    <name evidence="4" type="ORF">TWF718_005752</name>
</gene>
<keyword evidence="2" id="KW-1133">Transmembrane helix</keyword>
<name>A0AAN8MZF4_9PEZI</name>
<dbReference type="AlphaFoldDB" id="A0AAN8MZF4"/>
<feature type="transmembrane region" description="Helical" evidence="2">
    <location>
        <begin position="259"/>
        <end position="280"/>
    </location>
</feature>